<keyword evidence="3" id="KW-0133">Cell shape</keyword>
<keyword evidence="6" id="KW-0472">Membrane</keyword>
<evidence type="ECO:0000313" key="9">
    <source>
        <dbReference type="Proteomes" id="UP001172082"/>
    </source>
</evidence>
<name>A0ABT8KVK1_9BACT</name>
<evidence type="ECO:0000313" key="8">
    <source>
        <dbReference type="EMBL" id="MDN5203490.1"/>
    </source>
</evidence>
<keyword evidence="6" id="KW-1133">Transmembrane helix</keyword>
<dbReference type="PANTHER" id="PTHR34138">
    <property type="entry name" value="CELL SHAPE-DETERMINING PROTEIN MREC"/>
    <property type="match status" value="1"/>
</dbReference>
<dbReference type="Proteomes" id="UP001172082">
    <property type="component" value="Unassembled WGS sequence"/>
</dbReference>
<comment type="similarity">
    <text evidence="1">Belongs to the MreC family.</text>
</comment>
<sequence>MQSLFLFLHKYRAFFIFVLLEVGCMWLIISNNQYQSATFFNSSNRIAGSILNTKSGITDYFSLKQANENLATENARLREEVMKQREIIDRLPRNVALNLILGQFDYSEAKVINNSIRNLNNYITVNKGWADGIEPGMGVIGQSGLVGIVKSSSKHFSTIISLLHTDIYVSSLLKRTGDLSSTKWAGDNPEEANLMFVPRHVDVKEGDTVITSGYNSIFGQGTMIGTVNNVSIKENATFYDIKVALSTDFSSLSYVYIVKNNLKVEKDSLEIATNRIQ</sequence>
<dbReference type="InterPro" id="IPR042175">
    <property type="entry name" value="Cell/Rod_MreC_2"/>
</dbReference>
<dbReference type="Gene3D" id="2.40.10.350">
    <property type="entry name" value="Rod shape-determining protein MreC, domain 2"/>
    <property type="match status" value="1"/>
</dbReference>
<gene>
    <name evidence="8" type="primary">mreC</name>
    <name evidence="8" type="ORF">QQ008_19035</name>
</gene>
<comment type="caution">
    <text evidence="8">The sequence shown here is derived from an EMBL/GenBank/DDBJ whole genome shotgun (WGS) entry which is preliminary data.</text>
</comment>
<dbReference type="EMBL" id="JAUJEA010000007">
    <property type="protein sequence ID" value="MDN5203490.1"/>
    <property type="molecule type" value="Genomic_DNA"/>
</dbReference>
<evidence type="ECO:0000259" key="7">
    <source>
        <dbReference type="Pfam" id="PF04085"/>
    </source>
</evidence>
<evidence type="ECO:0000256" key="3">
    <source>
        <dbReference type="ARBA" id="ARBA00022960"/>
    </source>
</evidence>
<dbReference type="PANTHER" id="PTHR34138:SF1">
    <property type="entry name" value="CELL SHAPE-DETERMINING PROTEIN MREC"/>
    <property type="match status" value="1"/>
</dbReference>
<feature type="domain" description="Rod shape-determining protein MreC beta-barrel core" evidence="7">
    <location>
        <begin position="111"/>
        <end position="259"/>
    </location>
</feature>
<dbReference type="InterPro" id="IPR007221">
    <property type="entry name" value="MreC"/>
</dbReference>
<protein>
    <recommendedName>
        <fullName evidence="2">Cell shape-determining protein MreC</fullName>
    </recommendedName>
    <alternativeName>
        <fullName evidence="4">Cell shape protein MreC</fullName>
    </alternativeName>
</protein>
<evidence type="ECO:0000256" key="6">
    <source>
        <dbReference type="SAM" id="Phobius"/>
    </source>
</evidence>
<dbReference type="NCBIfam" id="NF010532">
    <property type="entry name" value="PRK13922.9-3"/>
    <property type="match status" value="1"/>
</dbReference>
<feature type="coiled-coil region" evidence="5">
    <location>
        <begin position="60"/>
        <end position="87"/>
    </location>
</feature>
<feature type="transmembrane region" description="Helical" evidence="6">
    <location>
        <begin position="12"/>
        <end position="29"/>
    </location>
</feature>
<evidence type="ECO:0000256" key="4">
    <source>
        <dbReference type="ARBA" id="ARBA00032089"/>
    </source>
</evidence>
<reference evidence="8" key="1">
    <citation type="submission" date="2023-06" db="EMBL/GenBank/DDBJ databases">
        <title>Genomic of Parafulvivirga corallium.</title>
        <authorList>
            <person name="Wang G."/>
        </authorList>
    </citation>
    <scope>NUCLEOTIDE SEQUENCE</scope>
    <source>
        <strain evidence="8">BMA10</strain>
    </source>
</reference>
<organism evidence="8 9">
    <name type="scientific">Splendidivirga corallicola</name>
    <dbReference type="NCBI Taxonomy" id="3051826"/>
    <lineage>
        <taxon>Bacteria</taxon>
        <taxon>Pseudomonadati</taxon>
        <taxon>Bacteroidota</taxon>
        <taxon>Cytophagia</taxon>
        <taxon>Cytophagales</taxon>
        <taxon>Splendidivirgaceae</taxon>
        <taxon>Splendidivirga</taxon>
    </lineage>
</organism>
<evidence type="ECO:0000256" key="1">
    <source>
        <dbReference type="ARBA" id="ARBA00009369"/>
    </source>
</evidence>
<dbReference type="RefSeq" id="WP_346753512.1">
    <property type="nucleotide sequence ID" value="NZ_JAUJEA010000007.1"/>
</dbReference>
<dbReference type="Pfam" id="PF04085">
    <property type="entry name" value="MreC"/>
    <property type="match status" value="1"/>
</dbReference>
<dbReference type="InterPro" id="IPR042177">
    <property type="entry name" value="Cell/Rod_1"/>
</dbReference>
<evidence type="ECO:0000256" key="5">
    <source>
        <dbReference type="SAM" id="Coils"/>
    </source>
</evidence>
<dbReference type="InterPro" id="IPR055342">
    <property type="entry name" value="MreC_beta-barrel_core"/>
</dbReference>
<keyword evidence="5" id="KW-0175">Coiled coil</keyword>
<dbReference type="Gene3D" id="2.40.10.340">
    <property type="entry name" value="Rod shape-determining protein MreC, domain 1"/>
    <property type="match status" value="1"/>
</dbReference>
<keyword evidence="6" id="KW-0812">Transmembrane</keyword>
<keyword evidence="9" id="KW-1185">Reference proteome</keyword>
<evidence type="ECO:0000256" key="2">
    <source>
        <dbReference type="ARBA" id="ARBA00013855"/>
    </source>
</evidence>
<proteinExistence type="inferred from homology"/>
<accession>A0ABT8KVK1</accession>